<dbReference type="AlphaFoldDB" id="A0ABD3ABH8"/>
<accession>A0ABD3ABH8</accession>
<sequence length="114" mass="12355">MLVSKPILLEKPQIQSPAQFLKGTPAPACPGLPMEDASVFNLIVCGGGRTHPLSCSTRLEDPSLEGPKKTNSVATRRQKLTRSKGLLGGSNRDLSPSIQTPQQRKGKKVHQETW</sequence>
<keyword evidence="3" id="KW-1185">Reference proteome</keyword>
<evidence type="ECO:0000313" key="2">
    <source>
        <dbReference type="EMBL" id="KAL3527028.1"/>
    </source>
</evidence>
<feature type="region of interest" description="Disordered" evidence="1">
    <location>
        <begin position="55"/>
        <end position="114"/>
    </location>
</feature>
<name>A0ABD3ABH8_9GENT</name>
<reference evidence="2 3" key="1">
    <citation type="submission" date="2024-11" db="EMBL/GenBank/DDBJ databases">
        <title>A near-complete genome assembly of Cinchona calisaya.</title>
        <authorList>
            <person name="Lian D.C."/>
            <person name="Zhao X.W."/>
            <person name="Wei L."/>
        </authorList>
    </citation>
    <scope>NUCLEOTIDE SEQUENCE [LARGE SCALE GENOMIC DNA]</scope>
    <source>
        <tissue evidence="2">Nenye</tissue>
    </source>
</reference>
<evidence type="ECO:0000313" key="3">
    <source>
        <dbReference type="Proteomes" id="UP001630127"/>
    </source>
</evidence>
<organism evidence="2 3">
    <name type="scientific">Cinchona calisaya</name>
    <dbReference type="NCBI Taxonomy" id="153742"/>
    <lineage>
        <taxon>Eukaryota</taxon>
        <taxon>Viridiplantae</taxon>
        <taxon>Streptophyta</taxon>
        <taxon>Embryophyta</taxon>
        <taxon>Tracheophyta</taxon>
        <taxon>Spermatophyta</taxon>
        <taxon>Magnoliopsida</taxon>
        <taxon>eudicotyledons</taxon>
        <taxon>Gunneridae</taxon>
        <taxon>Pentapetalae</taxon>
        <taxon>asterids</taxon>
        <taxon>lamiids</taxon>
        <taxon>Gentianales</taxon>
        <taxon>Rubiaceae</taxon>
        <taxon>Cinchonoideae</taxon>
        <taxon>Cinchoneae</taxon>
        <taxon>Cinchona</taxon>
    </lineage>
</organism>
<comment type="caution">
    <text evidence="2">The sequence shown here is derived from an EMBL/GenBank/DDBJ whole genome shotgun (WGS) entry which is preliminary data.</text>
</comment>
<dbReference type="EMBL" id="JBJUIK010000005">
    <property type="protein sequence ID" value="KAL3527028.1"/>
    <property type="molecule type" value="Genomic_DNA"/>
</dbReference>
<protein>
    <submittedName>
        <fullName evidence="2">Uncharacterized protein</fullName>
    </submittedName>
</protein>
<gene>
    <name evidence="2" type="ORF">ACH5RR_011684</name>
</gene>
<proteinExistence type="predicted"/>
<dbReference type="Proteomes" id="UP001630127">
    <property type="component" value="Unassembled WGS sequence"/>
</dbReference>
<feature type="compositionally biased region" description="Polar residues" evidence="1">
    <location>
        <begin position="92"/>
        <end position="103"/>
    </location>
</feature>
<evidence type="ECO:0000256" key="1">
    <source>
        <dbReference type="SAM" id="MobiDB-lite"/>
    </source>
</evidence>